<dbReference type="EMBL" id="CP134145">
    <property type="protein sequence ID" value="WNC70609.1"/>
    <property type="molecule type" value="Genomic_DNA"/>
</dbReference>
<accession>A0ABY9TS78</accession>
<name>A0ABY9TS78_9GAMM</name>
<dbReference type="PANTHER" id="PTHR10953:SF102">
    <property type="entry name" value="ADENYLYLTRANSFERASE AND SULFURTRANSFERASE MOCS3"/>
    <property type="match status" value="1"/>
</dbReference>
<sequence length="249" mass="27221">MALNNKENQRYSRHLLTQNIGEQGQLKLKQASILIVGVGGLGCAASQYLAASGVGKITLVDHDKIELSNLQRQILFKTNHLNKNKVEVAQNQLSGSNPMIEVIAINRSILTFSEEQFNPYELVLDCTDNFTARQFINECCLKAKVPVLSASAIDGEGQLIFFDFSTPDSPCYKCVFPGKLQSSVNCSTSGVLSPLLGVIGSMQASQAIKILIGMNVTAGQLTSVNLWDFSFRQFTVHKQVECKTCSVIN</sequence>
<dbReference type="InterPro" id="IPR035985">
    <property type="entry name" value="Ubiquitin-activating_enz"/>
</dbReference>
<evidence type="ECO:0000313" key="3">
    <source>
        <dbReference type="Proteomes" id="UP001258994"/>
    </source>
</evidence>
<protein>
    <submittedName>
        <fullName evidence="2">HesA/MoeB/ThiF family protein</fullName>
    </submittedName>
</protein>
<dbReference type="SUPFAM" id="SSF69572">
    <property type="entry name" value="Activating enzymes of the ubiquitin-like proteins"/>
    <property type="match status" value="1"/>
</dbReference>
<dbReference type="Proteomes" id="UP001258994">
    <property type="component" value="Chromosome"/>
</dbReference>
<evidence type="ECO:0000259" key="1">
    <source>
        <dbReference type="Pfam" id="PF00899"/>
    </source>
</evidence>
<dbReference type="InterPro" id="IPR000594">
    <property type="entry name" value="ThiF_NAD_FAD-bd"/>
</dbReference>
<keyword evidence="3" id="KW-1185">Reference proteome</keyword>
<proteinExistence type="predicted"/>
<gene>
    <name evidence="2" type="ORF">RGQ13_10735</name>
</gene>
<reference evidence="3" key="1">
    <citation type="submission" date="2023-09" db="EMBL/GenBank/DDBJ databases">
        <authorList>
            <person name="Zhang C."/>
        </authorList>
    </citation>
    <scope>NUCLEOTIDE SEQUENCE [LARGE SCALE GENOMIC DNA]</scope>
    <source>
        <strain evidence="3">SQ149</strain>
    </source>
</reference>
<feature type="domain" description="THIF-type NAD/FAD binding fold" evidence="1">
    <location>
        <begin position="11"/>
        <end position="243"/>
    </location>
</feature>
<dbReference type="Gene3D" id="3.40.50.720">
    <property type="entry name" value="NAD(P)-binding Rossmann-like Domain"/>
    <property type="match status" value="1"/>
</dbReference>
<organism evidence="2 3">
    <name type="scientific">Thalassotalea psychrophila</name>
    <dbReference type="NCBI Taxonomy" id="3065647"/>
    <lineage>
        <taxon>Bacteria</taxon>
        <taxon>Pseudomonadati</taxon>
        <taxon>Pseudomonadota</taxon>
        <taxon>Gammaproteobacteria</taxon>
        <taxon>Alteromonadales</taxon>
        <taxon>Colwelliaceae</taxon>
        <taxon>Thalassotalea</taxon>
    </lineage>
</organism>
<dbReference type="RefSeq" id="WP_348389748.1">
    <property type="nucleotide sequence ID" value="NZ_CP134145.1"/>
</dbReference>
<dbReference type="CDD" id="cd00757">
    <property type="entry name" value="ThiF_MoeB_HesA_family"/>
    <property type="match status" value="1"/>
</dbReference>
<evidence type="ECO:0000313" key="2">
    <source>
        <dbReference type="EMBL" id="WNC70609.1"/>
    </source>
</evidence>
<dbReference type="InterPro" id="IPR045886">
    <property type="entry name" value="ThiF/MoeB/HesA"/>
</dbReference>
<dbReference type="Pfam" id="PF00899">
    <property type="entry name" value="ThiF"/>
    <property type="match status" value="1"/>
</dbReference>
<dbReference type="PANTHER" id="PTHR10953">
    <property type="entry name" value="UBIQUITIN-ACTIVATING ENZYME E1"/>
    <property type="match status" value="1"/>
</dbReference>